<feature type="disulfide bond" evidence="6">
    <location>
        <begin position="190"/>
        <end position="237"/>
    </location>
</feature>
<dbReference type="Pfam" id="PF05806">
    <property type="entry name" value="Noggin"/>
    <property type="match status" value="1"/>
</dbReference>
<evidence type="ECO:0000256" key="3">
    <source>
        <dbReference type="ARBA" id="ARBA00022473"/>
    </source>
</evidence>
<feature type="disulfide bond" evidence="6">
    <location>
        <begin position="184"/>
        <end position="235"/>
    </location>
</feature>
<dbReference type="SUPFAM" id="SSF57501">
    <property type="entry name" value="Cystine-knot cytokines"/>
    <property type="match status" value="1"/>
</dbReference>
<keyword evidence="4" id="KW-0964">Secreted</keyword>
<gene>
    <name evidence="9" type="ORF">CUNI_LOCUS94</name>
</gene>
<dbReference type="PIRSF" id="PIRSF008129">
    <property type="entry name" value="Noggin"/>
    <property type="match status" value="1"/>
</dbReference>
<protein>
    <recommendedName>
        <fullName evidence="11">Noggin</fullName>
    </recommendedName>
</protein>
<evidence type="ECO:0008006" key="11">
    <source>
        <dbReference type="Google" id="ProtNLM"/>
    </source>
</evidence>
<keyword evidence="6" id="KW-1015">Disulfide bond</keyword>
<evidence type="ECO:0000256" key="2">
    <source>
        <dbReference type="ARBA" id="ARBA00007480"/>
    </source>
</evidence>
<comment type="caution">
    <text evidence="9">The sequence shown here is derived from an EMBL/GenBank/DDBJ whole genome shotgun (WGS) entry which is preliminary data.</text>
</comment>
<sequence>MQLASLLLVLAVRLCSCGMLDSHASKFYFQLLQSTGKDYLPERHGSNGQRQPVPSDHLPLVNLVEDDDDARDPRPSDINVTQLRQQLGSEFDREFMSLEAPRRRVDKLHLQFLNGKPKGRRPPFLRLLRSARLQDGSRLTLNLPRNERRRLQKFVWNLTFCPVRYSWKFLGRRVWPQWIKEGSCFSTRSCSIPPGMTCQQRAQTYKTFLRWHCENFERRQHCRWIEFLYPIITECSCSC</sequence>
<evidence type="ECO:0000256" key="4">
    <source>
        <dbReference type="ARBA" id="ARBA00022525"/>
    </source>
</evidence>
<proteinExistence type="inferred from homology"/>
<keyword evidence="10" id="KW-1185">Reference proteome</keyword>
<dbReference type="Gene3D" id="1.10.287.520">
    <property type="entry name" value="Helix hairpin bin"/>
    <property type="match status" value="1"/>
</dbReference>
<dbReference type="GO" id="GO:0009953">
    <property type="term" value="P:dorsal/ventral pattern formation"/>
    <property type="evidence" value="ECO:0007669"/>
    <property type="project" value="TreeGrafter"/>
</dbReference>
<reference evidence="9" key="1">
    <citation type="submission" date="2021-04" db="EMBL/GenBank/DDBJ databases">
        <authorList>
            <consortium name="Molecular Ecology Group"/>
        </authorList>
    </citation>
    <scope>NUCLEOTIDE SEQUENCE</scope>
</reference>
<evidence type="ECO:0000256" key="7">
    <source>
        <dbReference type="PIRSR" id="PIRSR008129-2"/>
    </source>
</evidence>
<dbReference type="GO" id="GO:0045596">
    <property type="term" value="P:negative regulation of cell differentiation"/>
    <property type="evidence" value="ECO:0007669"/>
    <property type="project" value="InterPro"/>
</dbReference>
<dbReference type="AlphaFoldDB" id="A0A8S3YIQ7"/>
<dbReference type="InterPro" id="IPR008717">
    <property type="entry name" value="Noggin"/>
</dbReference>
<feature type="glycosylation site" description="N-linked (GlcNAc...) asparagine" evidence="7">
    <location>
        <position position="79"/>
    </location>
</feature>
<feature type="chain" id="PRO_5035799162" description="Noggin" evidence="8">
    <location>
        <begin position="18"/>
        <end position="239"/>
    </location>
</feature>
<evidence type="ECO:0000256" key="5">
    <source>
        <dbReference type="ARBA" id="ARBA00022729"/>
    </source>
</evidence>
<name>A0A8S3YIQ7_9EUPU</name>
<evidence type="ECO:0000313" key="10">
    <source>
        <dbReference type="Proteomes" id="UP000678393"/>
    </source>
</evidence>
<keyword evidence="5 8" id="KW-0732">Signal</keyword>
<dbReference type="PANTHER" id="PTHR10494:SF6">
    <property type="entry name" value="NOGGIN"/>
    <property type="match status" value="1"/>
</dbReference>
<keyword evidence="3" id="KW-0217">Developmental protein</keyword>
<feature type="disulfide bond" evidence="6">
    <location>
        <begin position="161"/>
        <end position="198"/>
    </location>
</feature>
<dbReference type="InterPro" id="IPR029034">
    <property type="entry name" value="Cystine-knot_cytokine"/>
</dbReference>
<comment type="similarity">
    <text evidence="2">Belongs to the noggin family.</text>
</comment>
<dbReference type="GO" id="GO:0030514">
    <property type="term" value="P:negative regulation of BMP signaling pathway"/>
    <property type="evidence" value="ECO:0007669"/>
    <property type="project" value="InterPro"/>
</dbReference>
<dbReference type="EMBL" id="CAJHNH020000002">
    <property type="protein sequence ID" value="CAG5114536.1"/>
    <property type="molecule type" value="Genomic_DNA"/>
</dbReference>
<evidence type="ECO:0000256" key="1">
    <source>
        <dbReference type="ARBA" id="ARBA00004613"/>
    </source>
</evidence>
<evidence type="ECO:0000256" key="8">
    <source>
        <dbReference type="SAM" id="SignalP"/>
    </source>
</evidence>
<dbReference type="GO" id="GO:0005615">
    <property type="term" value="C:extracellular space"/>
    <property type="evidence" value="ECO:0007669"/>
    <property type="project" value="TreeGrafter"/>
</dbReference>
<dbReference type="OrthoDB" id="5950649at2759"/>
<feature type="signal peptide" evidence="8">
    <location>
        <begin position="1"/>
        <end position="17"/>
    </location>
</feature>
<evidence type="ECO:0000313" key="9">
    <source>
        <dbReference type="EMBL" id="CAG5114536.1"/>
    </source>
</evidence>
<evidence type="ECO:0000256" key="6">
    <source>
        <dbReference type="PIRSR" id="PIRSR008129-1"/>
    </source>
</evidence>
<organism evidence="9 10">
    <name type="scientific">Candidula unifasciata</name>
    <dbReference type="NCBI Taxonomy" id="100452"/>
    <lineage>
        <taxon>Eukaryota</taxon>
        <taxon>Metazoa</taxon>
        <taxon>Spiralia</taxon>
        <taxon>Lophotrochozoa</taxon>
        <taxon>Mollusca</taxon>
        <taxon>Gastropoda</taxon>
        <taxon>Heterobranchia</taxon>
        <taxon>Euthyneura</taxon>
        <taxon>Panpulmonata</taxon>
        <taxon>Eupulmonata</taxon>
        <taxon>Stylommatophora</taxon>
        <taxon>Helicina</taxon>
        <taxon>Helicoidea</taxon>
        <taxon>Geomitridae</taxon>
        <taxon>Candidula</taxon>
    </lineage>
</organism>
<accession>A0A8S3YIQ7</accession>
<dbReference type="PANTHER" id="PTHR10494">
    <property type="entry name" value="BONE MORPHOGENETIC PROTEIN INHIBITOR, NOGGIN"/>
    <property type="match status" value="1"/>
</dbReference>
<comment type="subcellular location">
    <subcellularLocation>
        <location evidence="1">Secreted</location>
    </subcellularLocation>
</comment>
<feature type="disulfide bond" evidence="6">
    <location>
        <begin position="213"/>
        <end position="222"/>
    </location>
</feature>
<dbReference type="Proteomes" id="UP000678393">
    <property type="component" value="Unassembled WGS sequence"/>
</dbReference>
<dbReference type="Gene3D" id="2.10.90.10">
    <property type="entry name" value="Cystine-knot cytokines"/>
    <property type="match status" value="1"/>
</dbReference>